<proteinExistence type="predicted"/>
<protein>
    <submittedName>
        <fullName evidence="1">Uncharacterized protein</fullName>
    </submittedName>
</protein>
<name>A0A174FBP0_9BACE</name>
<reference evidence="1 2" key="1">
    <citation type="submission" date="2016-10" db="EMBL/GenBank/DDBJ databases">
        <authorList>
            <person name="de Groot N.N."/>
        </authorList>
    </citation>
    <scope>NUCLEOTIDE SEQUENCE [LARGE SCALE GENOMIC DNA]</scope>
    <source>
        <strain evidence="1 2">NLAE-zl-C202</strain>
    </source>
</reference>
<accession>A0A174FBP0</accession>
<sequence length="47" mass="5631">MNKNYHLIDEIYQQTNSMFKNILISIILSNFATSTLQKRTEYTYNNI</sequence>
<dbReference type="AlphaFoldDB" id="A0A174FBP0"/>
<dbReference type="Proteomes" id="UP000183766">
    <property type="component" value="Unassembled WGS sequence"/>
</dbReference>
<organism evidence="1 2">
    <name type="scientific">Bacteroides xylanisolvens</name>
    <dbReference type="NCBI Taxonomy" id="371601"/>
    <lineage>
        <taxon>Bacteria</taxon>
        <taxon>Pseudomonadati</taxon>
        <taxon>Bacteroidota</taxon>
        <taxon>Bacteroidia</taxon>
        <taxon>Bacteroidales</taxon>
        <taxon>Bacteroidaceae</taxon>
        <taxon>Bacteroides</taxon>
    </lineage>
</organism>
<gene>
    <name evidence="1" type="ORF">SAMN05216250_12544</name>
</gene>
<dbReference type="EMBL" id="FOUM01000025">
    <property type="protein sequence ID" value="SFN22506.1"/>
    <property type="molecule type" value="Genomic_DNA"/>
</dbReference>
<evidence type="ECO:0000313" key="1">
    <source>
        <dbReference type="EMBL" id="SFN22506.1"/>
    </source>
</evidence>
<evidence type="ECO:0000313" key="2">
    <source>
        <dbReference type="Proteomes" id="UP000183766"/>
    </source>
</evidence>